<proteinExistence type="predicted"/>
<keyword evidence="1" id="KW-1133">Transmembrane helix</keyword>
<dbReference type="EMBL" id="PEWD01000093">
    <property type="protein sequence ID" value="PIU68205.1"/>
    <property type="molecule type" value="Genomic_DNA"/>
</dbReference>
<evidence type="ECO:0000256" key="1">
    <source>
        <dbReference type="SAM" id="Phobius"/>
    </source>
</evidence>
<feature type="transmembrane region" description="Helical" evidence="1">
    <location>
        <begin position="6"/>
        <end position="25"/>
    </location>
</feature>
<organism evidence="2 3">
    <name type="scientific">candidate division WWE3 bacterium CG06_land_8_20_14_3_00_42_16</name>
    <dbReference type="NCBI Taxonomy" id="1975083"/>
    <lineage>
        <taxon>Bacteria</taxon>
        <taxon>Katanobacteria</taxon>
    </lineage>
</organism>
<accession>A0A2M7ALG2</accession>
<keyword evidence="1" id="KW-0472">Membrane</keyword>
<comment type="caution">
    <text evidence="2">The sequence shown here is derived from an EMBL/GenBank/DDBJ whole genome shotgun (WGS) entry which is preliminary data.</text>
</comment>
<evidence type="ECO:0000313" key="2">
    <source>
        <dbReference type="EMBL" id="PIU68205.1"/>
    </source>
</evidence>
<reference evidence="3" key="1">
    <citation type="submission" date="2017-09" db="EMBL/GenBank/DDBJ databases">
        <title>Depth-based differentiation of microbial function through sediment-hosted aquifers and enrichment of novel symbionts in the deep terrestrial subsurface.</title>
        <authorList>
            <person name="Probst A.J."/>
            <person name="Ladd B."/>
            <person name="Jarett J.K."/>
            <person name="Geller-Mcgrath D.E."/>
            <person name="Sieber C.M.K."/>
            <person name="Emerson J.B."/>
            <person name="Anantharaman K."/>
            <person name="Thomas B.C."/>
            <person name="Malmstrom R."/>
            <person name="Stieglmeier M."/>
            <person name="Klingl A."/>
            <person name="Woyke T."/>
            <person name="Ryan C.M."/>
            <person name="Banfield J.F."/>
        </authorList>
    </citation>
    <scope>NUCLEOTIDE SEQUENCE [LARGE SCALE GENOMIC DNA]</scope>
</reference>
<evidence type="ECO:0000313" key="3">
    <source>
        <dbReference type="Proteomes" id="UP000229916"/>
    </source>
</evidence>
<protein>
    <submittedName>
        <fullName evidence="2">Uncharacterized protein</fullName>
    </submittedName>
</protein>
<sequence>MKKLTFSIIVAVLIVISLIGGALYISNGHKITSKQVNNNEYKQATAETMPSTQDGQKEISEVQTIPDISAEDLSLIKQTNKIIESLPIGQPESLEEQNQEEPLVKLDDQFLSSKTDNLLTIDHIFYLEKTTLSDNIQQYQLYMTDQLGNNRIIVATIDHPTSQNIKLEVINEQSVGILNTSEAYSINLQTKKIVKLPIIEPYYEPVISWKDEDSYLYFVNILEMDDSDKKQIRTYYQWSLHEVNKNYDTTLFLSPEVPDNIYYYMPYKLILSPEKSKLLFSFAQRDHGLSERIIKHEIFLFDFQTNVLKNATLEILKEERTLLEPLIDWINDSVILVYYPKLQTAEYNTNLEIIKRLKHFNLAAIHANFNKEIQKVTYWLDKGLGEVWIYDIANDINKLLLKGYRYPLWIAKDTLVVAEMEACAQSTATFYDTDPACTPNVPGANQYSLAKVKKYYNYNLTTNKITDLPINDTYITSYYKCLIYQ</sequence>
<gene>
    <name evidence="2" type="ORF">COS81_04800</name>
</gene>
<dbReference type="AlphaFoldDB" id="A0A2M7ALG2"/>
<dbReference type="Proteomes" id="UP000229916">
    <property type="component" value="Unassembled WGS sequence"/>
</dbReference>
<name>A0A2M7ALG2_UNCKA</name>
<keyword evidence="1" id="KW-0812">Transmembrane</keyword>